<feature type="domain" description="Peptidase S33 tripeptidyl aminopeptidase-like C-terminal" evidence="4">
    <location>
        <begin position="414"/>
        <end position="485"/>
    </location>
</feature>
<keyword evidence="2 5" id="KW-0378">Hydrolase</keyword>
<dbReference type="SUPFAM" id="SSF53474">
    <property type="entry name" value="alpha/beta-Hydrolases"/>
    <property type="match status" value="1"/>
</dbReference>
<dbReference type="Proteomes" id="UP000620124">
    <property type="component" value="Unassembled WGS sequence"/>
</dbReference>
<evidence type="ECO:0000256" key="3">
    <source>
        <dbReference type="SAM" id="SignalP"/>
    </source>
</evidence>
<proteinExistence type="inferred from homology"/>
<protein>
    <submittedName>
        <fullName evidence="5">AB hydrolase-1 domain-containing protein</fullName>
    </submittedName>
</protein>
<evidence type="ECO:0000256" key="1">
    <source>
        <dbReference type="ARBA" id="ARBA00010088"/>
    </source>
</evidence>
<reference evidence="5" key="1">
    <citation type="submission" date="2020-05" db="EMBL/GenBank/DDBJ databases">
        <title>Mycena genomes resolve the evolution of fungal bioluminescence.</title>
        <authorList>
            <person name="Tsai I.J."/>
        </authorList>
    </citation>
    <scope>NUCLEOTIDE SEQUENCE</scope>
    <source>
        <strain evidence="5">CCC161011</strain>
    </source>
</reference>
<dbReference type="AlphaFoldDB" id="A0A8H6YWT1"/>
<evidence type="ECO:0000313" key="6">
    <source>
        <dbReference type="Proteomes" id="UP000620124"/>
    </source>
</evidence>
<comment type="caution">
    <text evidence="5">The sequence shown here is derived from an EMBL/GenBank/DDBJ whole genome shotgun (WGS) entry which is preliminary data.</text>
</comment>
<dbReference type="InterPro" id="IPR051601">
    <property type="entry name" value="Serine_prot/Carboxylest_S33"/>
</dbReference>
<dbReference type="PANTHER" id="PTHR43248:SF25">
    <property type="entry name" value="AB HYDROLASE-1 DOMAIN-CONTAINING PROTEIN-RELATED"/>
    <property type="match status" value="1"/>
</dbReference>
<dbReference type="Pfam" id="PF08386">
    <property type="entry name" value="Abhydrolase_4"/>
    <property type="match status" value="1"/>
</dbReference>
<dbReference type="GO" id="GO:0016787">
    <property type="term" value="F:hydrolase activity"/>
    <property type="evidence" value="ECO:0007669"/>
    <property type="project" value="UniProtKB-KW"/>
</dbReference>
<evidence type="ECO:0000313" key="5">
    <source>
        <dbReference type="EMBL" id="KAF7368538.1"/>
    </source>
</evidence>
<gene>
    <name evidence="5" type="ORF">MVEN_00177100</name>
</gene>
<evidence type="ECO:0000256" key="2">
    <source>
        <dbReference type="ARBA" id="ARBA00022801"/>
    </source>
</evidence>
<comment type="similarity">
    <text evidence="1">Belongs to the peptidase S33 family.</text>
</comment>
<feature type="signal peptide" evidence="3">
    <location>
        <begin position="1"/>
        <end position="20"/>
    </location>
</feature>
<feature type="chain" id="PRO_5034441651" evidence="3">
    <location>
        <begin position="21"/>
        <end position="536"/>
    </location>
</feature>
<dbReference type="InterPro" id="IPR029058">
    <property type="entry name" value="AB_hydrolase_fold"/>
</dbReference>
<dbReference type="Gene3D" id="3.40.50.1820">
    <property type="entry name" value="alpha/beta hydrolase"/>
    <property type="match status" value="1"/>
</dbReference>
<dbReference type="EMBL" id="JACAZI010000002">
    <property type="protein sequence ID" value="KAF7368538.1"/>
    <property type="molecule type" value="Genomic_DNA"/>
</dbReference>
<keyword evidence="6" id="KW-1185">Reference proteome</keyword>
<accession>A0A8H6YWT1</accession>
<sequence length="536" mass="57682">MVSLAKSIAVGVIWFSSIVAADSDFDWRTIAASETLSWTACYEGFECSRLIVPLDYASPSSGNASIAITRYPANRSASDYLGPVLLNPGGPGGSGVDYVVAVGADIATVLGDGFDIVGFDPRGSSSHPLIQQLANYVERELWIPAALNEVYPSLNESESALAQQWARAQIQGQLAVERNQNYMQHITTDNTARDMLRITEAFGWNKLQYWGISYGSVLGSTFASMFPDKVGRVVIDGVLDMNSWYSGNMTNELVDTDKALQFFIDACFAAGPHSCAYYARSTADISKNLNDLMASIKTQPVPVITPTSYTVFGYTLLRNAVFDAITTPFQFFAPLAQGLADLTKGNASTLYANFFRAINCGDSMPVNDSVSQLQAYYSAAQEVLSPLAIEADCMYMQGLEDTSRGPLRPFGASNTSFPLLLIGNTIDPVTPISGAMRTAALFPGSVLLTLDAVAHTSVGAPSTCVLGYLGQYFRNGTFPAEGTVCSPDDPLFPSDNVEHSTDVQGRDIDTPSELLPAGRALSRAYRRVSSKMHIAV</sequence>
<dbReference type="InterPro" id="IPR013595">
    <property type="entry name" value="Pept_S33_TAP-like_C"/>
</dbReference>
<dbReference type="PANTHER" id="PTHR43248">
    <property type="entry name" value="2-SUCCINYL-6-HYDROXY-2,4-CYCLOHEXADIENE-1-CARBOXYLATE SYNTHASE"/>
    <property type="match status" value="1"/>
</dbReference>
<evidence type="ECO:0000259" key="4">
    <source>
        <dbReference type="Pfam" id="PF08386"/>
    </source>
</evidence>
<organism evidence="5 6">
    <name type="scientific">Mycena venus</name>
    <dbReference type="NCBI Taxonomy" id="2733690"/>
    <lineage>
        <taxon>Eukaryota</taxon>
        <taxon>Fungi</taxon>
        <taxon>Dikarya</taxon>
        <taxon>Basidiomycota</taxon>
        <taxon>Agaricomycotina</taxon>
        <taxon>Agaricomycetes</taxon>
        <taxon>Agaricomycetidae</taxon>
        <taxon>Agaricales</taxon>
        <taxon>Marasmiineae</taxon>
        <taxon>Mycenaceae</taxon>
        <taxon>Mycena</taxon>
    </lineage>
</organism>
<keyword evidence="3" id="KW-0732">Signal</keyword>
<name>A0A8H6YWT1_9AGAR</name>
<dbReference type="OrthoDB" id="425534at2759"/>